<gene>
    <name evidence="1" type="ORF">SAMN05444339_1231</name>
</gene>
<dbReference type="STRING" id="366533.SAMN05444339_1231"/>
<dbReference type="Proteomes" id="UP000183987">
    <property type="component" value="Unassembled WGS sequence"/>
</dbReference>
<accession>A0A1M5FN69</accession>
<dbReference type="EMBL" id="FQUE01000023">
    <property type="protein sequence ID" value="SHF92955.1"/>
    <property type="molecule type" value="Genomic_DNA"/>
</dbReference>
<evidence type="ECO:0000313" key="1">
    <source>
        <dbReference type="EMBL" id="SHF92955.1"/>
    </source>
</evidence>
<organism evidence="1 2">
    <name type="scientific">Loktanella atrilutea</name>
    <dbReference type="NCBI Taxonomy" id="366533"/>
    <lineage>
        <taxon>Bacteria</taxon>
        <taxon>Pseudomonadati</taxon>
        <taxon>Pseudomonadota</taxon>
        <taxon>Alphaproteobacteria</taxon>
        <taxon>Rhodobacterales</taxon>
        <taxon>Roseobacteraceae</taxon>
        <taxon>Loktanella</taxon>
    </lineage>
</organism>
<keyword evidence="2" id="KW-1185">Reference proteome</keyword>
<proteinExistence type="predicted"/>
<name>A0A1M5FN69_LOKAT</name>
<reference evidence="2" key="1">
    <citation type="submission" date="2016-11" db="EMBL/GenBank/DDBJ databases">
        <authorList>
            <person name="Varghese N."/>
            <person name="Submissions S."/>
        </authorList>
    </citation>
    <scope>NUCLEOTIDE SEQUENCE [LARGE SCALE GENOMIC DNA]</scope>
    <source>
        <strain evidence="2">DSM 29326</strain>
    </source>
</reference>
<sequence length="50" mass="5608">MSIGRARRAIPEILDDQANGLSAMSREIIGDAFWLANSVSRQTFLETRSR</sequence>
<evidence type="ECO:0000313" key="2">
    <source>
        <dbReference type="Proteomes" id="UP000183987"/>
    </source>
</evidence>
<dbReference type="AlphaFoldDB" id="A0A1M5FN69"/>
<protein>
    <submittedName>
        <fullName evidence="1">Uncharacterized protein</fullName>
    </submittedName>
</protein>